<gene>
    <name evidence="2" type="primary">HIPP26</name>
    <name evidence="2" type="ORF">QJS10_CPB04g01489</name>
</gene>
<evidence type="ECO:0000313" key="2">
    <source>
        <dbReference type="EMBL" id="KAK1318615.1"/>
    </source>
</evidence>
<keyword evidence="1" id="KW-0479">Metal-binding</keyword>
<evidence type="ECO:0000256" key="1">
    <source>
        <dbReference type="ARBA" id="ARBA00022723"/>
    </source>
</evidence>
<dbReference type="Proteomes" id="UP001180020">
    <property type="component" value="Unassembled WGS sequence"/>
</dbReference>
<name>A0AAV9F137_ACOCL</name>
<protein>
    <submittedName>
        <fullName evidence="2">Heavy metal-associated isoprenylated plant protein 26</fullName>
    </submittedName>
</protein>
<sequence length="97" mass="10924">MAIQGYASLSGNFLCKDTMAFQTGIRSMDINRKQQKVTMIGYVEANNVLKKVKSRGKKVEIWPYVPYNLVSHPSTAQAYDKKALSGYVRNVEFVTIS</sequence>
<comment type="caution">
    <text evidence="2">The sequence shown here is derived from an EMBL/GenBank/DDBJ whole genome shotgun (WGS) entry which is preliminary data.</text>
</comment>
<dbReference type="EMBL" id="JAUJYO010000004">
    <property type="protein sequence ID" value="KAK1318615.1"/>
    <property type="molecule type" value="Genomic_DNA"/>
</dbReference>
<dbReference type="Gene3D" id="3.30.70.100">
    <property type="match status" value="1"/>
</dbReference>
<dbReference type="GO" id="GO:0046872">
    <property type="term" value="F:metal ion binding"/>
    <property type="evidence" value="ECO:0007669"/>
    <property type="project" value="UniProtKB-KW"/>
</dbReference>
<evidence type="ECO:0000313" key="3">
    <source>
        <dbReference type="Proteomes" id="UP001180020"/>
    </source>
</evidence>
<reference evidence="2" key="1">
    <citation type="journal article" date="2023" name="Nat. Commun.">
        <title>Diploid and tetraploid genomes of Acorus and the evolution of monocots.</title>
        <authorList>
            <person name="Ma L."/>
            <person name="Liu K.W."/>
            <person name="Li Z."/>
            <person name="Hsiao Y.Y."/>
            <person name="Qi Y."/>
            <person name="Fu T."/>
            <person name="Tang G.D."/>
            <person name="Zhang D."/>
            <person name="Sun W.H."/>
            <person name="Liu D.K."/>
            <person name="Li Y."/>
            <person name="Chen G.Z."/>
            <person name="Liu X.D."/>
            <person name="Liao X.Y."/>
            <person name="Jiang Y.T."/>
            <person name="Yu X."/>
            <person name="Hao Y."/>
            <person name="Huang J."/>
            <person name="Zhao X.W."/>
            <person name="Ke S."/>
            <person name="Chen Y.Y."/>
            <person name="Wu W.L."/>
            <person name="Hsu J.L."/>
            <person name="Lin Y.F."/>
            <person name="Huang M.D."/>
            <person name="Li C.Y."/>
            <person name="Huang L."/>
            <person name="Wang Z.W."/>
            <person name="Zhao X."/>
            <person name="Zhong W.Y."/>
            <person name="Peng D.H."/>
            <person name="Ahmad S."/>
            <person name="Lan S."/>
            <person name="Zhang J.S."/>
            <person name="Tsai W.C."/>
            <person name="Van de Peer Y."/>
            <person name="Liu Z.J."/>
        </authorList>
    </citation>
    <scope>NUCLEOTIDE SEQUENCE</scope>
    <source>
        <strain evidence="2">CP</strain>
    </source>
</reference>
<dbReference type="PANTHER" id="PTHR22814:SF336">
    <property type="entry name" value="HEAVY METAL-ASSOCIATED ISOPRENYLATED PLANT PROTEIN 23"/>
    <property type="match status" value="1"/>
</dbReference>
<dbReference type="PANTHER" id="PTHR22814">
    <property type="entry name" value="COPPER TRANSPORT PROTEIN ATOX1-RELATED"/>
    <property type="match status" value="1"/>
</dbReference>
<dbReference type="AlphaFoldDB" id="A0AAV9F137"/>
<organism evidence="2 3">
    <name type="scientific">Acorus calamus</name>
    <name type="common">Sweet flag</name>
    <dbReference type="NCBI Taxonomy" id="4465"/>
    <lineage>
        <taxon>Eukaryota</taxon>
        <taxon>Viridiplantae</taxon>
        <taxon>Streptophyta</taxon>
        <taxon>Embryophyta</taxon>
        <taxon>Tracheophyta</taxon>
        <taxon>Spermatophyta</taxon>
        <taxon>Magnoliopsida</taxon>
        <taxon>Liliopsida</taxon>
        <taxon>Acoraceae</taxon>
        <taxon>Acorus</taxon>
    </lineage>
</organism>
<accession>A0AAV9F137</accession>
<proteinExistence type="predicted"/>
<reference evidence="2" key="2">
    <citation type="submission" date="2023-06" db="EMBL/GenBank/DDBJ databases">
        <authorList>
            <person name="Ma L."/>
            <person name="Liu K.-W."/>
            <person name="Li Z."/>
            <person name="Hsiao Y.-Y."/>
            <person name="Qi Y."/>
            <person name="Fu T."/>
            <person name="Tang G."/>
            <person name="Zhang D."/>
            <person name="Sun W.-H."/>
            <person name="Liu D.-K."/>
            <person name="Li Y."/>
            <person name="Chen G.-Z."/>
            <person name="Liu X.-D."/>
            <person name="Liao X.-Y."/>
            <person name="Jiang Y.-T."/>
            <person name="Yu X."/>
            <person name="Hao Y."/>
            <person name="Huang J."/>
            <person name="Zhao X.-W."/>
            <person name="Ke S."/>
            <person name="Chen Y.-Y."/>
            <person name="Wu W.-L."/>
            <person name="Hsu J.-L."/>
            <person name="Lin Y.-F."/>
            <person name="Huang M.-D."/>
            <person name="Li C.-Y."/>
            <person name="Huang L."/>
            <person name="Wang Z.-W."/>
            <person name="Zhao X."/>
            <person name="Zhong W.-Y."/>
            <person name="Peng D.-H."/>
            <person name="Ahmad S."/>
            <person name="Lan S."/>
            <person name="Zhang J.-S."/>
            <person name="Tsai W.-C."/>
            <person name="Van De Peer Y."/>
            <person name="Liu Z.-J."/>
        </authorList>
    </citation>
    <scope>NUCLEOTIDE SEQUENCE</scope>
    <source>
        <strain evidence="2">CP</strain>
        <tissue evidence="2">Leaves</tissue>
    </source>
</reference>
<keyword evidence="3" id="KW-1185">Reference proteome</keyword>